<dbReference type="SMART" id="SM00715">
    <property type="entry name" value="LA"/>
    <property type="match status" value="1"/>
</dbReference>
<name>A0A5K3EVL2_MESCO</name>
<dbReference type="AlphaFoldDB" id="A0A5K3EVL2"/>
<feature type="domain" description="HTH La-type RNA-binding" evidence="5">
    <location>
        <begin position="51"/>
        <end position="142"/>
    </location>
</feature>
<dbReference type="GO" id="GO:0003729">
    <property type="term" value="F:mRNA binding"/>
    <property type="evidence" value="ECO:0007669"/>
    <property type="project" value="TreeGrafter"/>
</dbReference>
<dbReference type="InterPro" id="IPR002344">
    <property type="entry name" value="Lupus_La"/>
</dbReference>
<evidence type="ECO:0000256" key="1">
    <source>
        <dbReference type="ARBA" id="ARBA00004123"/>
    </source>
</evidence>
<dbReference type="PANTHER" id="PTHR22792:SF140">
    <property type="entry name" value="ACHILLES, ISOFORM A"/>
    <property type="match status" value="1"/>
</dbReference>
<dbReference type="CDD" id="cd07323">
    <property type="entry name" value="LAM"/>
    <property type="match status" value="1"/>
</dbReference>
<reference evidence="6" key="1">
    <citation type="submission" date="2019-11" db="UniProtKB">
        <authorList>
            <consortium name="WormBaseParasite"/>
        </authorList>
    </citation>
    <scope>IDENTIFICATION</scope>
</reference>
<dbReference type="InterPro" id="IPR006630">
    <property type="entry name" value="La_HTH"/>
</dbReference>
<organism evidence="6">
    <name type="scientific">Mesocestoides corti</name>
    <name type="common">Flatworm</name>
    <dbReference type="NCBI Taxonomy" id="53468"/>
    <lineage>
        <taxon>Eukaryota</taxon>
        <taxon>Metazoa</taxon>
        <taxon>Spiralia</taxon>
        <taxon>Lophotrochozoa</taxon>
        <taxon>Platyhelminthes</taxon>
        <taxon>Cestoda</taxon>
        <taxon>Eucestoda</taxon>
        <taxon>Cyclophyllidea</taxon>
        <taxon>Mesocestoididae</taxon>
        <taxon>Mesocestoides</taxon>
    </lineage>
</organism>
<dbReference type="PANTHER" id="PTHR22792">
    <property type="entry name" value="LUPUS LA PROTEIN-RELATED"/>
    <property type="match status" value="1"/>
</dbReference>
<dbReference type="Pfam" id="PF05383">
    <property type="entry name" value="La"/>
    <property type="match status" value="1"/>
</dbReference>
<evidence type="ECO:0000256" key="4">
    <source>
        <dbReference type="PROSITE-ProRule" id="PRU00332"/>
    </source>
</evidence>
<dbReference type="InterPro" id="IPR036390">
    <property type="entry name" value="WH_DNA-bd_sf"/>
</dbReference>
<dbReference type="PRINTS" id="PR00302">
    <property type="entry name" value="LUPUSLA"/>
</dbReference>
<evidence type="ECO:0000256" key="2">
    <source>
        <dbReference type="ARBA" id="ARBA00022884"/>
    </source>
</evidence>
<dbReference type="InterPro" id="IPR045180">
    <property type="entry name" value="La_dom_prot"/>
</dbReference>
<sequence>MRIAGGSDGSAEMSQVSKRTYINPWLRRGQTADTVALQASADAQSINEISSSPPDDLSSKILRQVEFYFSDANILKDQFMLKSVKSNKDGWMKLSIIAGFNRIQSLTKDEREIRDALKVSNCVEVSDDGMLIRRKNPLPEWDRLVYTRTVLVSNFASDEVVSVDSVLKLCKSMNLPVVLVRIVDAGKEVPRDLAKSASIHGYLGVQKCAVVEFESRNAAQQAVAFFREAWPKCYSAILSYNPNKSSKPKEKNRKNGKDKEIINFPQSEIPLRPQIVLTSSKDAGAKVVLIREPRAPQSDESVGFEPDWRETLRLQRSCLQDADSFQRLSHSTCSDEFLTPQASSPLKCQQQPGAVATGQLASQFMLLDEAIASLVPMVKTGEDGGE</sequence>
<dbReference type="SUPFAM" id="SSF46785">
    <property type="entry name" value="Winged helix' DNA-binding domain"/>
    <property type="match status" value="1"/>
</dbReference>
<accession>A0A5K3EVL2</accession>
<keyword evidence="3" id="KW-0539">Nucleus</keyword>
<evidence type="ECO:0000313" key="6">
    <source>
        <dbReference type="WBParaSite" id="MCU_002955-RA"/>
    </source>
</evidence>
<dbReference type="Gene3D" id="1.10.10.10">
    <property type="entry name" value="Winged helix-like DNA-binding domain superfamily/Winged helix DNA-binding domain"/>
    <property type="match status" value="1"/>
</dbReference>
<proteinExistence type="predicted"/>
<keyword evidence="2 4" id="KW-0694">RNA-binding</keyword>
<dbReference type="GO" id="GO:1990904">
    <property type="term" value="C:ribonucleoprotein complex"/>
    <property type="evidence" value="ECO:0007669"/>
    <property type="project" value="InterPro"/>
</dbReference>
<evidence type="ECO:0000256" key="3">
    <source>
        <dbReference type="ARBA" id="ARBA00023242"/>
    </source>
</evidence>
<protein>
    <submittedName>
        <fullName evidence="6">HTH La-type RNA-binding domain-containing protein</fullName>
    </submittedName>
</protein>
<dbReference type="FunFam" id="1.10.10.10:FF:000158">
    <property type="entry name" value="La ribonucleoprotein domain family member 7"/>
    <property type="match status" value="1"/>
</dbReference>
<dbReference type="InterPro" id="IPR036388">
    <property type="entry name" value="WH-like_DNA-bd_sf"/>
</dbReference>
<evidence type="ECO:0000259" key="5">
    <source>
        <dbReference type="PROSITE" id="PS50961"/>
    </source>
</evidence>
<dbReference type="GO" id="GO:0005634">
    <property type="term" value="C:nucleus"/>
    <property type="evidence" value="ECO:0007669"/>
    <property type="project" value="UniProtKB-SubCell"/>
</dbReference>
<dbReference type="PROSITE" id="PS50961">
    <property type="entry name" value="HTH_LA"/>
    <property type="match status" value="1"/>
</dbReference>
<comment type="subcellular location">
    <subcellularLocation>
        <location evidence="1">Nucleus</location>
    </subcellularLocation>
</comment>
<dbReference type="GO" id="GO:0006396">
    <property type="term" value="P:RNA processing"/>
    <property type="evidence" value="ECO:0007669"/>
    <property type="project" value="InterPro"/>
</dbReference>
<dbReference type="WBParaSite" id="MCU_002955-RA">
    <property type="protein sequence ID" value="MCU_002955-RA"/>
    <property type="gene ID" value="MCU_002955"/>
</dbReference>